<dbReference type="NCBIfam" id="TIGR00805">
    <property type="entry name" value="oat"/>
    <property type="match status" value="1"/>
</dbReference>
<dbReference type="PANTHER" id="PTHR11388:SF87">
    <property type="entry name" value="SOLUTE CARRIER ORGANIC ANION TRANSPORTER FAMILY MEMBER 2B1"/>
    <property type="match status" value="1"/>
</dbReference>
<dbReference type="InterPro" id="IPR036259">
    <property type="entry name" value="MFS_trans_sf"/>
</dbReference>
<feature type="transmembrane region" description="Helical" evidence="8">
    <location>
        <begin position="175"/>
        <end position="199"/>
    </location>
</feature>
<evidence type="ECO:0000256" key="7">
    <source>
        <dbReference type="ARBA" id="ARBA00023157"/>
    </source>
</evidence>
<comment type="caution">
    <text evidence="11">The sequence shown here is derived from an EMBL/GenBank/DDBJ whole genome shotgun (WGS) entry which is preliminary data.</text>
</comment>
<evidence type="ECO:0000256" key="2">
    <source>
        <dbReference type="ARBA" id="ARBA00009657"/>
    </source>
</evidence>
<keyword evidence="12" id="KW-1185">Reference proteome</keyword>
<evidence type="ECO:0000259" key="10">
    <source>
        <dbReference type="PROSITE" id="PS51465"/>
    </source>
</evidence>
<keyword evidence="7" id="KW-1015">Disulfide bond</keyword>
<dbReference type="PROSITE" id="PS51465">
    <property type="entry name" value="KAZAL_2"/>
    <property type="match status" value="1"/>
</dbReference>
<feature type="transmembrane region" description="Helical" evidence="8">
    <location>
        <begin position="529"/>
        <end position="551"/>
    </location>
</feature>
<keyword evidence="8" id="KW-0813">Transport</keyword>
<dbReference type="SUPFAM" id="SSF100895">
    <property type="entry name" value="Kazal-type serine protease inhibitors"/>
    <property type="match status" value="1"/>
</dbReference>
<evidence type="ECO:0000256" key="1">
    <source>
        <dbReference type="ARBA" id="ARBA00004651"/>
    </source>
</evidence>
<dbReference type="GO" id="GO:0016324">
    <property type="term" value="C:apical plasma membrane"/>
    <property type="evidence" value="ECO:0007669"/>
    <property type="project" value="TreeGrafter"/>
</dbReference>
<dbReference type="GO" id="GO:0006811">
    <property type="term" value="P:monoatomic ion transport"/>
    <property type="evidence" value="ECO:0007669"/>
    <property type="project" value="UniProtKB-KW"/>
</dbReference>
<keyword evidence="5 8" id="KW-1133">Transmembrane helix</keyword>
<reference evidence="11" key="1">
    <citation type="journal article" date="2023" name="Science">
        <title>Genome structures resolve the early diversification of teleost fishes.</title>
        <authorList>
            <person name="Parey E."/>
            <person name="Louis A."/>
            <person name="Montfort J."/>
            <person name="Bouchez O."/>
            <person name="Roques C."/>
            <person name="Iampietro C."/>
            <person name="Lluch J."/>
            <person name="Castinel A."/>
            <person name="Donnadieu C."/>
            <person name="Desvignes T."/>
            <person name="Floi Bucao C."/>
            <person name="Jouanno E."/>
            <person name="Wen M."/>
            <person name="Mejri S."/>
            <person name="Dirks R."/>
            <person name="Jansen H."/>
            <person name="Henkel C."/>
            <person name="Chen W.J."/>
            <person name="Zahm M."/>
            <person name="Cabau C."/>
            <person name="Klopp C."/>
            <person name="Thompson A.W."/>
            <person name="Robinson-Rechavi M."/>
            <person name="Braasch I."/>
            <person name="Lecointre G."/>
            <person name="Bobe J."/>
            <person name="Postlethwait J.H."/>
            <person name="Berthelot C."/>
            <person name="Roest Crollius H."/>
            <person name="Guiguen Y."/>
        </authorList>
    </citation>
    <scope>NUCLEOTIDE SEQUENCE</scope>
    <source>
        <strain evidence="11">NC1722</strain>
    </source>
</reference>
<name>A0AAD7SLQ9_9TELE</name>
<dbReference type="Gene3D" id="1.20.1250.20">
    <property type="entry name" value="MFS general substrate transporter like domains"/>
    <property type="match status" value="2"/>
</dbReference>
<dbReference type="InterPro" id="IPR002350">
    <property type="entry name" value="Kazal_dom"/>
</dbReference>
<evidence type="ECO:0000313" key="12">
    <source>
        <dbReference type="Proteomes" id="UP001221898"/>
    </source>
</evidence>
<organism evidence="11 12">
    <name type="scientific">Aldrovandia affinis</name>
    <dbReference type="NCBI Taxonomy" id="143900"/>
    <lineage>
        <taxon>Eukaryota</taxon>
        <taxon>Metazoa</taxon>
        <taxon>Chordata</taxon>
        <taxon>Craniata</taxon>
        <taxon>Vertebrata</taxon>
        <taxon>Euteleostomi</taxon>
        <taxon>Actinopterygii</taxon>
        <taxon>Neopterygii</taxon>
        <taxon>Teleostei</taxon>
        <taxon>Notacanthiformes</taxon>
        <taxon>Halosauridae</taxon>
        <taxon>Aldrovandia</taxon>
    </lineage>
</organism>
<feature type="domain" description="Kazal-like" evidence="10">
    <location>
        <begin position="360"/>
        <end position="415"/>
    </location>
</feature>
<keyword evidence="3" id="KW-1003">Cell membrane</keyword>
<dbReference type="PANTHER" id="PTHR11388">
    <property type="entry name" value="ORGANIC ANION TRANSPORTER"/>
    <property type="match status" value="1"/>
</dbReference>
<accession>A0AAD7SLQ9</accession>
<evidence type="ECO:0000256" key="5">
    <source>
        <dbReference type="ARBA" id="ARBA00022989"/>
    </source>
</evidence>
<dbReference type="Pfam" id="PF07648">
    <property type="entry name" value="Kazal_2"/>
    <property type="match status" value="1"/>
</dbReference>
<dbReference type="Pfam" id="PF03137">
    <property type="entry name" value="OATP"/>
    <property type="match status" value="2"/>
</dbReference>
<protein>
    <recommendedName>
        <fullName evidence="8">Solute carrier organic anion transporter family member</fullName>
    </recommendedName>
</protein>
<dbReference type="InterPro" id="IPR036058">
    <property type="entry name" value="Kazal_dom_sf"/>
</dbReference>
<comment type="caution">
    <text evidence="8">Lacks conserved residue(s) required for the propagation of feature annotation.</text>
</comment>
<comment type="similarity">
    <text evidence="2 8">Belongs to the organo anion transporter (TC 2.A.60) family.</text>
</comment>
<dbReference type="EMBL" id="JAINUG010000052">
    <property type="protein sequence ID" value="KAJ8404740.1"/>
    <property type="molecule type" value="Genomic_DNA"/>
</dbReference>
<dbReference type="GO" id="GO:0015347">
    <property type="term" value="F:sodium-independent organic anion transmembrane transporter activity"/>
    <property type="evidence" value="ECO:0007669"/>
    <property type="project" value="TreeGrafter"/>
</dbReference>
<feature type="transmembrane region" description="Helical" evidence="8">
    <location>
        <begin position="293"/>
        <end position="314"/>
    </location>
</feature>
<proteinExistence type="inferred from homology"/>
<evidence type="ECO:0000256" key="3">
    <source>
        <dbReference type="ARBA" id="ARBA00022475"/>
    </source>
</evidence>
<comment type="subcellular location">
    <subcellularLocation>
        <location evidence="1 8">Cell membrane</location>
        <topology evidence="1 8">Multi-pass membrane protein</topology>
    </subcellularLocation>
</comment>
<keyword evidence="4 8" id="KW-0812">Transmembrane</keyword>
<dbReference type="GO" id="GO:0043252">
    <property type="term" value="P:sodium-independent organic anion transport"/>
    <property type="evidence" value="ECO:0007669"/>
    <property type="project" value="TreeGrafter"/>
</dbReference>
<gene>
    <name evidence="11" type="ORF">AAFF_G00336030</name>
</gene>
<sequence>MTAKIPTQSLSFEMAKPPTRGRSPFNSIRSFVFCHGLLQLAQLLVSGYLKSSISTIEKRYGFTSQKSGLLACFNEVGNTVLIVFVSFFGSRVHRPRFIGGGALIASLAGILMALPHFLSERYELNRSVSSILFSVTVIGPAVAFMLGSVMLKFYVDIDKLSFDEIKLQSDDPRWVGAWWLGFLLAAVFLAVTSLPYFFFPKELPKEEAVESGIDPVSEKLKEETNRSDPFQHLSLSEFLKSFPSIVMRTLRNPIYLLVVLAQVNLSAMIAGMATFMAKFIERQFMQTASFSNMMIGGVNIPVAMLGIVSGGAILRRFALSVKASALMSTIVMFVCVILALPLLFLGCPTQSINGVHPLRSNYHSDCGRTCSCQEEDFNPVCGSNGVEYISPCHAGCKTFIHDSSGRNILNYTDCSCVNVNGSPSFALPGTCGSGCSHLLLPFMILSSLTGFVAAFSQTPSFMMILRTVKPEDKSFALGIQFMLFRVLAFLPGPVLYGSTIDTTCILWGRKCNKNTSCRYYNLNHFRQRFLGLQVFFEFGAFVCFLMVFLILRKMKGKQRARRLNQKGEDEGIGKDLTPAKPAQDSLLKTSEGEP</sequence>
<dbReference type="Gene3D" id="3.30.60.30">
    <property type="match status" value="1"/>
</dbReference>
<dbReference type="AlphaFoldDB" id="A0AAD7SLQ9"/>
<feature type="transmembrane region" description="Helical" evidence="8">
    <location>
        <begin position="130"/>
        <end position="155"/>
    </location>
</feature>
<keyword evidence="6 8" id="KW-0472">Membrane</keyword>
<evidence type="ECO:0000256" key="8">
    <source>
        <dbReference type="RuleBase" id="RU362056"/>
    </source>
</evidence>
<feature type="transmembrane region" description="Helical" evidence="8">
    <location>
        <begin position="438"/>
        <end position="455"/>
    </location>
</feature>
<feature type="transmembrane region" description="Helical" evidence="8">
    <location>
        <begin position="475"/>
        <end position="496"/>
    </location>
</feature>
<evidence type="ECO:0000256" key="4">
    <source>
        <dbReference type="ARBA" id="ARBA00022692"/>
    </source>
</evidence>
<dbReference type="Proteomes" id="UP001221898">
    <property type="component" value="Unassembled WGS sequence"/>
</dbReference>
<keyword evidence="8" id="KW-0406">Ion transport</keyword>
<dbReference type="GO" id="GO:0016323">
    <property type="term" value="C:basolateral plasma membrane"/>
    <property type="evidence" value="ECO:0007669"/>
    <property type="project" value="TreeGrafter"/>
</dbReference>
<evidence type="ECO:0000313" key="11">
    <source>
        <dbReference type="EMBL" id="KAJ8404740.1"/>
    </source>
</evidence>
<feature type="region of interest" description="Disordered" evidence="9">
    <location>
        <begin position="562"/>
        <end position="594"/>
    </location>
</feature>
<feature type="transmembrane region" description="Helical" evidence="8">
    <location>
        <begin position="254"/>
        <end position="273"/>
    </location>
</feature>
<feature type="transmembrane region" description="Helical" evidence="8">
    <location>
        <begin position="96"/>
        <end position="118"/>
    </location>
</feature>
<dbReference type="GO" id="GO:0015125">
    <property type="term" value="F:bile acid transmembrane transporter activity"/>
    <property type="evidence" value="ECO:0007669"/>
    <property type="project" value="TreeGrafter"/>
</dbReference>
<feature type="transmembrane region" description="Helical" evidence="8">
    <location>
        <begin position="326"/>
        <end position="346"/>
    </location>
</feature>
<dbReference type="SUPFAM" id="SSF103473">
    <property type="entry name" value="MFS general substrate transporter"/>
    <property type="match status" value="1"/>
</dbReference>
<evidence type="ECO:0000256" key="6">
    <source>
        <dbReference type="ARBA" id="ARBA00023136"/>
    </source>
</evidence>
<dbReference type="InterPro" id="IPR004156">
    <property type="entry name" value="OATP"/>
</dbReference>
<evidence type="ECO:0000256" key="9">
    <source>
        <dbReference type="SAM" id="MobiDB-lite"/>
    </source>
</evidence>
<feature type="transmembrane region" description="Helical" evidence="8">
    <location>
        <begin position="69"/>
        <end position="90"/>
    </location>
</feature>